<keyword evidence="3 6" id="KW-0808">Transferase</keyword>
<accession>A0ABU8SJP6</accession>
<dbReference type="RefSeq" id="WP_339959960.1">
    <property type="nucleotide sequence ID" value="NZ_JAWMWH010000001.1"/>
</dbReference>
<dbReference type="CDD" id="cd06423">
    <property type="entry name" value="CESA_like"/>
    <property type="match status" value="1"/>
</dbReference>
<name>A0ABU8SJP6_9LACO</name>
<dbReference type="InterPro" id="IPR001173">
    <property type="entry name" value="Glyco_trans_2-like"/>
</dbReference>
<comment type="similarity">
    <text evidence="1">Belongs to the glycosyltransferase 2 family.</text>
</comment>
<dbReference type="PANTHER" id="PTHR43630:SF1">
    <property type="entry name" value="POLY-BETA-1,6-N-ACETYL-D-GLUCOSAMINE SYNTHASE"/>
    <property type="match status" value="1"/>
</dbReference>
<dbReference type="Proteomes" id="UP001370590">
    <property type="component" value="Unassembled WGS sequence"/>
</dbReference>
<evidence type="ECO:0000259" key="5">
    <source>
        <dbReference type="Pfam" id="PF00535"/>
    </source>
</evidence>
<feature type="transmembrane region" description="Helical" evidence="4">
    <location>
        <begin position="362"/>
        <end position="389"/>
    </location>
</feature>
<keyword evidence="4" id="KW-0812">Transmembrane</keyword>
<dbReference type="EMBL" id="JAWMWH010000001">
    <property type="protein sequence ID" value="MEJ6400140.1"/>
    <property type="molecule type" value="Genomic_DNA"/>
</dbReference>
<evidence type="ECO:0000313" key="6">
    <source>
        <dbReference type="EMBL" id="MEJ6400140.1"/>
    </source>
</evidence>
<organism evidence="6 7">
    <name type="scientific">Nicoliella lavandulae</name>
    <dbReference type="NCBI Taxonomy" id="3082954"/>
    <lineage>
        <taxon>Bacteria</taxon>
        <taxon>Bacillati</taxon>
        <taxon>Bacillota</taxon>
        <taxon>Bacilli</taxon>
        <taxon>Lactobacillales</taxon>
        <taxon>Lactobacillaceae</taxon>
        <taxon>Nicoliella</taxon>
    </lineage>
</organism>
<keyword evidence="2 6" id="KW-0328">Glycosyltransferase</keyword>
<feature type="transmembrane region" description="Helical" evidence="4">
    <location>
        <begin position="330"/>
        <end position="350"/>
    </location>
</feature>
<feature type="transmembrane region" description="Helical" evidence="4">
    <location>
        <begin position="6"/>
        <end position="28"/>
    </location>
</feature>
<dbReference type="InterPro" id="IPR029044">
    <property type="entry name" value="Nucleotide-diphossugar_trans"/>
</dbReference>
<evidence type="ECO:0000256" key="2">
    <source>
        <dbReference type="ARBA" id="ARBA00022676"/>
    </source>
</evidence>
<evidence type="ECO:0000256" key="1">
    <source>
        <dbReference type="ARBA" id="ARBA00006739"/>
    </source>
</evidence>
<dbReference type="EC" id="2.4.-.-" evidence="6"/>
<reference evidence="6 7" key="1">
    <citation type="submission" date="2023-10" db="EMBL/GenBank/DDBJ databases">
        <title>Nicoliella lavandulae sp. nov. isolated from Lavandula angustifolia flowers.</title>
        <authorList>
            <person name="Alcantara C."/>
            <person name="Zuniga M."/>
            <person name="Landete J.M."/>
            <person name="Monedero V."/>
        </authorList>
    </citation>
    <scope>NUCLEOTIDE SEQUENCE [LARGE SCALE GENOMIC DNA]</scope>
    <source>
        <strain evidence="6 7">Es01</strain>
    </source>
</reference>
<keyword evidence="7" id="KW-1185">Reference proteome</keyword>
<feature type="domain" description="Glycosyltransferase 2-like" evidence="5">
    <location>
        <begin position="48"/>
        <end position="217"/>
    </location>
</feature>
<sequence length="404" mass="45926">MWFSKIISDFIFGYPVMVSVVWIVGCIFKEWTLKHAPVDNTNRKPLVSILVPAHNEHDTLEEAVKSLANLTYDNYEIVLIDDKSSDDTLEIMHRLKEQYQSQFNVQIVAIPVNQGKANAMNQGLKVANGEYLLGIDSDSVLDPDSLSYVVKTLNTHPKAGAVAGKPVVRNRTTILGRLQLLEYIGVIDIIKRAESFLTGRITTVSGVIVGFRKAAVESVNGWNTKVMTEDIDITWRLYRNNWDVEYNPNIVCWILVPESVRNLIKQRQRWARGGLEVLAGNRDMLIHGKFSEKFLLSETIVSNAWAVITTLSTITYFLTFFLDHNLTLDGNILLFMLLVSFTQFLLGFAFSKQSTFLNWSDFLLLPAYIAYYWIINLISCISAMISFFLDPEHVGTWRSPDRGK</sequence>
<dbReference type="Pfam" id="PF00535">
    <property type="entry name" value="Glycos_transf_2"/>
    <property type="match status" value="1"/>
</dbReference>
<dbReference type="PANTHER" id="PTHR43630">
    <property type="entry name" value="POLY-BETA-1,6-N-ACETYL-D-GLUCOSAMINE SYNTHASE"/>
    <property type="match status" value="1"/>
</dbReference>
<dbReference type="SUPFAM" id="SSF53448">
    <property type="entry name" value="Nucleotide-diphospho-sugar transferases"/>
    <property type="match status" value="1"/>
</dbReference>
<evidence type="ECO:0000256" key="3">
    <source>
        <dbReference type="ARBA" id="ARBA00022679"/>
    </source>
</evidence>
<dbReference type="GO" id="GO:0016757">
    <property type="term" value="F:glycosyltransferase activity"/>
    <property type="evidence" value="ECO:0007669"/>
    <property type="project" value="UniProtKB-KW"/>
</dbReference>
<comment type="caution">
    <text evidence="6">The sequence shown here is derived from an EMBL/GenBank/DDBJ whole genome shotgun (WGS) entry which is preliminary data.</text>
</comment>
<evidence type="ECO:0000313" key="7">
    <source>
        <dbReference type="Proteomes" id="UP001370590"/>
    </source>
</evidence>
<dbReference type="Gene3D" id="3.90.550.10">
    <property type="entry name" value="Spore Coat Polysaccharide Biosynthesis Protein SpsA, Chain A"/>
    <property type="match status" value="1"/>
</dbReference>
<protein>
    <submittedName>
        <fullName evidence="6">Glycosyltransferase</fullName>
        <ecNumber evidence="6">2.4.-.-</ecNumber>
    </submittedName>
</protein>
<proteinExistence type="inferred from homology"/>
<dbReference type="PROSITE" id="PS51257">
    <property type="entry name" value="PROKAR_LIPOPROTEIN"/>
    <property type="match status" value="1"/>
</dbReference>
<feature type="transmembrane region" description="Helical" evidence="4">
    <location>
        <begin position="294"/>
        <end position="318"/>
    </location>
</feature>
<keyword evidence="4" id="KW-1133">Transmembrane helix</keyword>
<keyword evidence="4" id="KW-0472">Membrane</keyword>
<evidence type="ECO:0000256" key="4">
    <source>
        <dbReference type="SAM" id="Phobius"/>
    </source>
</evidence>
<gene>
    <name evidence="6" type="ORF">R4146_02955</name>
</gene>